<evidence type="ECO:0008006" key="3">
    <source>
        <dbReference type="Google" id="ProtNLM"/>
    </source>
</evidence>
<gene>
    <name evidence="1" type="ORF">FHW37_101238</name>
</gene>
<dbReference type="AlphaFoldDB" id="A0A561R741"/>
<organism evidence="1 2">
    <name type="scientific">Neorhizobium alkalisoli</name>
    <dbReference type="NCBI Taxonomy" id="528178"/>
    <lineage>
        <taxon>Bacteria</taxon>
        <taxon>Pseudomonadati</taxon>
        <taxon>Pseudomonadota</taxon>
        <taxon>Alphaproteobacteria</taxon>
        <taxon>Hyphomicrobiales</taxon>
        <taxon>Rhizobiaceae</taxon>
        <taxon>Rhizobium/Agrobacterium group</taxon>
        <taxon>Neorhizobium</taxon>
    </lineage>
</organism>
<dbReference type="Proteomes" id="UP000320653">
    <property type="component" value="Unassembled WGS sequence"/>
</dbReference>
<dbReference type="SUPFAM" id="SSF55909">
    <property type="entry name" value="Pentein"/>
    <property type="match status" value="1"/>
</dbReference>
<sequence length="387" mass="42247">MAPEGGDPGNLVPDCGGIIKQIALALPAAFLGNEAPDDGFQPLIPIGNLLCSLPADIEVFLLVEQATASRADFWARSLNAQCRIALVSVPEEQGRISSPWIQDAFLVREASGSTTDEILTTQMDAVGRSLADMLSIEAHPAPLFLPGGNQLVGPDFRLIGLSQVKAEKGSSPAQPAFEISQQIDRRPVHVFGYNPKDLSKRNDDQAKVRTLPEAKNLLSAGHQFGFHVDQFVSVTGLERNGRPLLLVGDPCDPDGLKRPLVETARQSLDASVRALIRQGFEVMRNPVPYAVTPDSGKRLPRLYNNLMLENEVRPGREKPFAWLPQFGDIEPLAAFDRLNSEIWEGLGFEVIPVFGWSHLASRNGALRCSTKVLRRSPLRRLGGTETI</sequence>
<name>A0A561R741_9HYPH</name>
<dbReference type="Gene3D" id="3.75.10.10">
    <property type="entry name" value="L-arginine/glycine Amidinotransferase, Chain A"/>
    <property type="match status" value="1"/>
</dbReference>
<evidence type="ECO:0000313" key="1">
    <source>
        <dbReference type="EMBL" id="TWF58434.1"/>
    </source>
</evidence>
<dbReference type="EMBL" id="VIWP01000001">
    <property type="protein sequence ID" value="TWF58434.1"/>
    <property type="molecule type" value="Genomic_DNA"/>
</dbReference>
<accession>A0A561R741</accession>
<evidence type="ECO:0000313" key="2">
    <source>
        <dbReference type="Proteomes" id="UP000320653"/>
    </source>
</evidence>
<protein>
    <recommendedName>
        <fullName evidence="3">Agmatine deiminase</fullName>
    </recommendedName>
</protein>
<proteinExistence type="predicted"/>
<keyword evidence="2" id="KW-1185">Reference proteome</keyword>
<reference evidence="1 2" key="1">
    <citation type="submission" date="2019-06" db="EMBL/GenBank/DDBJ databases">
        <title>Sorghum-associated microbial communities from plants grown in Nebraska, USA.</title>
        <authorList>
            <person name="Schachtman D."/>
        </authorList>
    </citation>
    <scope>NUCLEOTIDE SEQUENCE [LARGE SCALE GENOMIC DNA]</scope>
    <source>
        <strain evidence="1 2">1225</strain>
    </source>
</reference>
<comment type="caution">
    <text evidence="1">The sequence shown here is derived from an EMBL/GenBank/DDBJ whole genome shotgun (WGS) entry which is preliminary data.</text>
</comment>